<dbReference type="GO" id="GO:0005096">
    <property type="term" value="F:GTPase activator activity"/>
    <property type="evidence" value="ECO:0007669"/>
    <property type="project" value="UniProtKB-KW"/>
</dbReference>
<proteinExistence type="inferred from homology"/>
<dbReference type="InterPro" id="IPR026059">
    <property type="entry name" value="Rab3GAP2"/>
</dbReference>
<evidence type="ECO:0000259" key="6">
    <source>
        <dbReference type="Pfam" id="PF14656"/>
    </source>
</evidence>
<dbReference type="InterPro" id="IPR036322">
    <property type="entry name" value="WD40_repeat_dom_sf"/>
</dbReference>
<feature type="domain" description="Rab3-GAP regulatory subunit N-terminal" evidence="5">
    <location>
        <begin position="61"/>
        <end position="477"/>
    </location>
</feature>
<dbReference type="CTD" id="34626"/>
<evidence type="ECO:0000256" key="1">
    <source>
        <dbReference type="ARBA" id="ARBA00004496"/>
    </source>
</evidence>
<evidence type="ECO:0000259" key="5">
    <source>
        <dbReference type="Pfam" id="PF14655"/>
    </source>
</evidence>
<dbReference type="SUPFAM" id="SSF50978">
    <property type="entry name" value="WD40 repeat-like"/>
    <property type="match status" value="1"/>
</dbReference>
<comment type="similarity">
    <text evidence="2">Belongs to the Rab3-GAP regulatory subunit family.</text>
</comment>
<dbReference type="InParanoid" id="A0A6P6XY69"/>
<dbReference type="Pfam" id="PF14655">
    <property type="entry name" value="RAB3GAP2_N"/>
    <property type="match status" value="1"/>
</dbReference>
<keyword evidence="4" id="KW-0963">Cytoplasm</keyword>
<protein>
    <submittedName>
        <fullName evidence="8">Rab3 GTPase-activating protein non-catalytic subunit-like</fullName>
    </submittedName>
</protein>
<dbReference type="Pfam" id="PF14656">
    <property type="entry name" value="RAB3GAP2_C"/>
    <property type="match status" value="2"/>
</dbReference>
<dbReference type="GO" id="GO:0005737">
    <property type="term" value="C:cytoplasm"/>
    <property type="evidence" value="ECO:0007669"/>
    <property type="project" value="UniProtKB-SubCell"/>
</dbReference>
<dbReference type="Proteomes" id="UP000515146">
    <property type="component" value="Unplaced"/>
</dbReference>
<organism evidence="7 8">
    <name type="scientific">Dermatophagoides pteronyssinus</name>
    <name type="common">European house dust mite</name>
    <dbReference type="NCBI Taxonomy" id="6956"/>
    <lineage>
        <taxon>Eukaryota</taxon>
        <taxon>Metazoa</taxon>
        <taxon>Ecdysozoa</taxon>
        <taxon>Arthropoda</taxon>
        <taxon>Chelicerata</taxon>
        <taxon>Arachnida</taxon>
        <taxon>Acari</taxon>
        <taxon>Acariformes</taxon>
        <taxon>Sarcoptiformes</taxon>
        <taxon>Astigmata</taxon>
        <taxon>Psoroptidia</taxon>
        <taxon>Analgoidea</taxon>
        <taxon>Pyroglyphidae</taxon>
        <taxon>Dermatophagoidinae</taxon>
        <taxon>Dermatophagoides</taxon>
    </lineage>
</organism>
<evidence type="ECO:0000256" key="2">
    <source>
        <dbReference type="ARBA" id="ARBA00008153"/>
    </source>
</evidence>
<evidence type="ECO:0000256" key="3">
    <source>
        <dbReference type="ARBA" id="ARBA00022468"/>
    </source>
</evidence>
<sequence>MSASINQFSTINQLDDLKTTLIPENRTRQEINRDDDWDNRWNWDTSELVYDDNNDDKKYIWLNECLISLSPFLDMLIIGRSKTVSIFHLKQNSAANNEFNPIYTTTLPGIENDETLTNIVLLPFVSQKKSAVNFRDWTAILTGFSSGYFRIYTENGKYLLLSQLFHDEPILDIKCRTYSQNLLLLEQTDEILIIYPTAIIQIDGFSLFQMIKHCRNRLMKSSDETMNIVDGGLSFFNKDNNHDNNQTPFTFKKWSFQTSSSDSHINDCVNVCSFIRNDFDALVSHSIDNGGGNKPLTNDYANLFFTTGTNPYVGFYRAQEGTTHAIIDELSQYLMNKVKNVFSFFNQQKSPKNDKEMIKPSTNVSADLSLFDERLGLKICLSPNRRLAAVTDDFGRVILFDMQNLIAIRIWKGYRRAEIGWIVIDEDLEQSSTDISNRKQAHFLVIYLPKRGILEIWSAQNGPRVTAFNVGKNCKLLYIDHTMFGLNYVILQNIKQTMSFQEYQQFFSYSRCFLFNYDTGMIFQFYIPFLCSLTDKNSKKTRDIHIMKDLKNLLKKSDSNIDQKTKFMDEIMKLISMLKTSEIRHECLDLICNECQDVNLILECTKNLQKDLLELLERNELDFENKLLLQMCARIIQLCQYYLNVKNRTEELETKFLKLIEQQNEQQPDLQRLTEQLNGWSENDVVRIISLLAFRQSVLKSTTTTNVTDEMKNNSTILNDFTINEMLSHFTLYYNHLVKNDQQEIYENLPIEIILMKENMTNVNVNMNNSNKKKKNQTTNRFENKNKQRSTINNIDNIDQFINLERLSKFLFFTTFVDDDDESNVKNLTDNVCILSSNLLLLLFTSWLNSDFSLYWPSWLKFSSTFNQIIDRINAIHLQMMINNENTNDDDDDGIIFDFSCLNDQLSPSWIDIIKLIYKSTNIPASFIAINMIKALINRIKMEKKIFESNEKDSNNETVNVNVVDDERKSLHSIISADNDEWETLHLDKENLNLLAKQLEDLFLLDLLLKSCDTNTKIPSSLNNGGGGGLKNIENISLSLLLTSGPGIVSEIVARWAIYHKIDPELFTDYKHIDECESKTNIDTSDNNVEILKNINLEIGKNAENELQTLTEKSTLIEILNHVRECFPNCLDSDILLINCYWELLRQWNYQPLLYNQIEQSLKYLELVSSSILKHNVAQMSWCLFIQKKFECLCHLIEKMGKKPKDRVIRKELEMDENNLEQFSNFICNLLDFMIRTSVSSETEALPLYTMNNWWNSFNSSTNNNNNENFNEEFFRYNLQSSSSTTIPLAMMAIHQKIANIDLLIEYYHLAQCIQFIIIFSVRNVHPLSLFSSTIRAYFFKKDLVSFLSNNNNDGIQLNDPVLMEKRKKFLTNTITSIVQTIPSYRNDDVNDTNTCQQFYIKANQWFGKLIDLAREWSIDIDSLRLHYVHQLYLYGCDPLADELMSSVLDIKILCRQLLIICGQRLCTIMNQMFQSLDECSFLPPNVLFWIKSLIIDPNCFTDVPKSSTILLLEKISNFLYNNNNSDNNDNNETNSDDLANYRISQELLLAFKRFV</sequence>
<reference evidence="8" key="1">
    <citation type="submission" date="2025-08" db="UniProtKB">
        <authorList>
            <consortium name="RefSeq"/>
        </authorList>
    </citation>
    <scope>IDENTIFICATION</scope>
    <source>
        <strain evidence="8">Airmid</strain>
    </source>
</reference>
<gene>
    <name evidence="8" type="primary">LOC113792171</name>
</gene>
<accession>A0A6P6XY69</accession>
<dbReference type="RefSeq" id="XP_027197876.1">
    <property type="nucleotide sequence ID" value="XM_027342075.1"/>
</dbReference>
<feature type="domain" description="Rab3GAP regulatory subunit C-terminal" evidence="6">
    <location>
        <begin position="1283"/>
        <end position="1520"/>
    </location>
</feature>
<feature type="domain" description="Rab3GAP regulatory subunit C-terminal" evidence="6">
    <location>
        <begin position="899"/>
        <end position="1260"/>
    </location>
</feature>
<dbReference type="PANTHER" id="PTHR12472">
    <property type="entry name" value="RAB3-GAP REGULATORY DOMAIN"/>
    <property type="match status" value="1"/>
</dbReference>
<comment type="subcellular location">
    <subcellularLocation>
        <location evidence="1">Cytoplasm</location>
    </subcellularLocation>
</comment>
<dbReference type="FunCoup" id="A0A6P6XY69">
    <property type="interactions" value="1140"/>
</dbReference>
<dbReference type="InterPro" id="IPR032839">
    <property type="entry name" value="RAB3GAP_N"/>
</dbReference>
<dbReference type="OMA" id="SWCGELE"/>
<evidence type="ECO:0000313" key="8">
    <source>
        <dbReference type="RefSeq" id="XP_027197876.1"/>
    </source>
</evidence>
<keyword evidence="3" id="KW-0343">GTPase activation</keyword>
<dbReference type="InterPro" id="IPR029257">
    <property type="entry name" value="RAB3GAP2_C"/>
</dbReference>
<name>A0A6P6XY69_DERPT</name>
<dbReference type="KEGG" id="dpte:113792171"/>
<evidence type="ECO:0000256" key="4">
    <source>
        <dbReference type="ARBA" id="ARBA00022490"/>
    </source>
</evidence>
<dbReference type="OrthoDB" id="6498300at2759"/>
<evidence type="ECO:0000313" key="7">
    <source>
        <dbReference type="Proteomes" id="UP000515146"/>
    </source>
</evidence>
<keyword evidence="7" id="KW-1185">Reference proteome</keyword>
<dbReference type="PANTHER" id="PTHR12472:SF0">
    <property type="entry name" value="RAB3 GTPASE-ACTIVATING PROTEIN NON-CATALYTIC SUBUNIT"/>
    <property type="match status" value="1"/>
</dbReference>